<feature type="domain" description="Scaffold protein Nfu/NifU N-terminal" evidence="3">
    <location>
        <begin position="3"/>
        <end position="90"/>
    </location>
</feature>
<dbReference type="PIRSF" id="PIRSF036773">
    <property type="entry name" value="HIRIP5"/>
    <property type="match status" value="1"/>
</dbReference>
<feature type="compositionally biased region" description="Polar residues" evidence="2">
    <location>
        <begin position="212"/>
        <end position="229"/>
    </location>
</feature>
<dbReference type="GO" id="GO:0005506">
    <property type="term" value="F:iron ion binding"/>
    <property type="evidence" value="ECO:0007669"/>
    <property type="project" value="InterPro"/>
</dbReference>
<dbReference type="Gene3D" id="3.30.1370.70">
    <property type="entry name" value="Scaffold protein Nfu/NifU, N-terminal domain"/>
    <property type="match status" value="1"/>
</dbReference>
<dbReference type="GO" id="GO:0016226">
    <property type="term" value="P:iron-sulfur cluster assembly"/>
    <property type="evidence" value="ECO:0007669"/>
    <property type="project" value="InterPro"/>
</dbReference>
<proteinExistence type="inferred from homology"/>
<dbReference type="OrthoDB" id="9796965at2"/>
<evidence type="ECO:0000313" key="4">
    <source>
        <dbReference type="EMBL" id="TGY92259.1"/>
    </source>
</evidence>
<comment type="caution">
    <text evidence="4">The sequence shown here is derived from an EMBL/GenBank/DDBJ whole genome shotgun (WGS) entry which is preliminary data.</text>
</comment>
<dbReference type="PANTHER" id="PTHR11178:SF1">
    <property type="entry name" value="NFU1 IRON-SULFUR CLUSTER SCAFFOLD HOMOLOG, MITOCHONDRIAL"/>
    <property type="match status" value="1"/>
</dbReference>
<dbReference type="InterPro" id="IPR036498">
    <property type="entry name" value="Nfu/NifU_N_sf"/>
</dbReference>
<dbReference type="InterPro" id="IPR014824">
    <property type="entry name" value="Nfu/NifU_N"/>
</dbReference>
<feature type="region of interest" description="Disordered" evidence="2">
    <location>
        <begin position="190"/>
        <end position="229"/>
    </location>
</feature>
<organism evidence="4 5">
    <name type="scientific">Marinicauda pacifica</name>
    <dbReference type="NCBI Taxonomy" id="1133559"/>
    <lineage>
        <taxon>Bacteria</taxon>
        <taxon>Pseudomonadati</taxon>
        <taxon>Pseudomonadota</taxon>
        <taxon>Alphaproteobacteria</taxon>
        <taxon>Maricaulales</taxon>
        <taxon>Maricaulaceae</taxon>
        <taxon>Marinicauda</taxon>
    </lineage>
</organism>
<evidence type="ECO:0000259" key="3">
    <source>
        <dbReference type="SMART" id="SM00932"/>
    </source>
</evidence>
<dbReference type="Pfam" id="PF01106">
    <property type="entry name" value="NifU"/>
    <property type="match status" value="1"/>
</dbReference>
<sequence length="229" mass="25225">MFIQTEATPNPHALKFFPGVALSDSSPTRWSVQSEDLSAAPLAKELLALGPVTEVLITRDYVSVRKDVECDWASLKILVLLVIADFVEFGRPAVMLETEQGARSQNEQLSQVEQHILEVLDAYVRPAVARDGGDVRLHDYLASSKTVRLELLGACGGCPSARVTLKQGIERILRERLAFVHHVEEFKSSEDDASKARKQRLRKLAEGGGVSRPQTQFSFNTKPVASKGT</sequence>
<dbReference type="InterPro" id="IPR034904">
    <property type="entry name" value="FSCA_dom_sf"/>
</dbReference>
<reference evidence="4 5" key="1">
    <citation type="journal article" date="2013" name="Int. J. Syst. Evol. Microbiol.">
        <title>Marinicauda pacifica gen. nov., sp. nov., a prosthecate alphaproteobacterium of the family Hyphomonadaceae isolated from deep seawater.</title>
        <authorList>
            <person name="Zhang X.Y."/>
            <person name="Li G.W."/>
            <person name="Wang C.S."/>
            <person name="Zhang Y.J."/>
            <person name="Xu X.W."/>
            <person name="Li H."/>
            <person name="Liu A."/>
            <person name="Liu C."/>
            <person name="Xie B.B."/>
            <person name="Qin Q.L."/>
            <person name="Xu Z."/>
            <person name="Chen X.L."/>
            <person name="Zhou B.C."/>
            <person name="Zhang Y.Z."/>
        </authorList>
    </citation>
    <scope>NUCLEOTIDE SEQUENCE [LARGE SCALE GENOMIC DNA]</scope>
    <source>
        <strain evidence="4 5">P-1 km-3</strain>
    </source>
</reference>
<name>A0A4V3RYZ2_9PROT</name>
<evidence type="ECO:0000256" key="2">
    <source>
        <dbReference type="SAM" id="MobiDB-lite"/>
    </source>
</evidence>
<evidence type="ECO:0000313" key="5">
    <source>
        <dbReference type="Proteomes" id="UP000305451"/>
    </source>
</evidence>
<dbReference type="Gene3D" id="3.30.300.130">
    <property type="entry name" value="Fe-S cluster assembly (FSCA)"/>
    <property type="match status" value="1"/>
</dbReference>
<dbReference type="Pfam" id="PF08712">
    <property type="entry name" value="Nfu_N"/>
    <property type="match status" value="1"/>
</dbReference>
<dbReference type="Proteomes" id="UP000305451">
    <property type="component" value="Unassembled WGS sequence"/>
</dbReference>
<accession>A0A4V3RYZ2</accession>
<gene>
    <name evidence="4" type="ORF">E5162_11445</name>
</gene>
<dbReference type="SUPFAM" id="SSF110836">
    <property type="entry name" value="Hypothetical protein SAV1430"/>
    <property type="match status" value="1"/>
</dbReference>
<dbReference type="RefSeq" id="WP_135945392.1">
    <property type="nucleotide sequence ID" value="NZ_BMEI01000003.1"/>
</dbReference>
<dbReference type="InterPro" id="IPR035433">
    <property type="entry name" value="NFU1-like"/>
</dbReference>
<dbReference type="SMART" id="SM00932">
    <property type="entry name" value="Nfu_N"/>
    <property type="match status" value="1"/>
</dbReference>
<dbReference type="EMBL" id="SRXV01000003">
    <property type="protein sequence ID" value="TGY92259.1"/>
    <property type="molecule type" value="Genomic_DNA"/>
</dbReference>
<dbReference type="InterPro" id="IPR001075">
    <property type="entry name" value="NIF_FeS_clus_asmbl_NifU_C"/>
</dbReference>
<comment type="similarity">
    <text evidence="1">Belongs to the NifU family.</text>
</comment>
<evidence type="ECO:0000256" key="1">
    <source>
        <dbReference type="ARBA" id="ARBA00006420"/>
    </source>
</evidence>
<dbReference type="SUPFAM" id="SSF117916">
    <property type="entry name" value="Fe-S cluster assembly (FSCA) domain-like"/>
    <property type="match status" value="1"/>
</dbReference>
<dbReference type="AlphaFoldDB" id="A0A4V3RYZ2"/>
<dbReference type="GO" id="GO:0051536">
    <property type="term" value="F:iron-sulfur cluster binding"/>
    <property type="evidence" value="ECO:0007669"/>
    <property type="project" value="InterPro"/>
</dbReference>
<keyword evidence="5" id="KW-1185">Reference proteome</keyword>
<protein>
    <submittedName>
        <fullName evidence="4">NifU family protein</fullName>
    </submittedName>
</protein>
<dbReference type="PANTHER" id="PTHR11178">
    <property type="entry name" value="IRON-SULFUR CLUSTER SCAFFOLD PROTEIN NFU-RELATED"/>
    <property type="match status" value="1"/>
</dbReference>